<accession>A0A7X5UAY2</accession>
<keyword evidence="4 9" id="KW-0479">Metal-binding</keyword>
<comment type="function">
    <text evidence="9">Catalyzes the formation of acetyl phosphate from acetate and ATP. Can also catalyze the reverse reaction.</text>
</comment>
<comment type="catalytic activity">
    <reaction evidence="9">
        <text>acetate + ATP = acetyl phosphate + ADP</text>
        <dbReference type="Rhea" id="RHEA:11352"/>
        <dbReference type="ChEBI" id="CHEBI:22191"/>
        <dbReference type="ChEBI" id="CHEBI:30089"/>
        <dbReference type="ChEBI" id="CHEBI:30616"/>
        <dbReference type="ChEBI" id="CHEBI:456216"/>
        <dbReference type="EC" id="2.7.2.1"/>
    </reaction>
</comment>
<feature type="binding site" evidence="9">
    <location>
        <begin position="262"/>
        <end position="264"/>
    </location>
    <ligand>
        <name>ATP</name>
        <dbReference type="ChEBI" id="CHEBI:30616"/>
    </ligand>
</feature>
<dbReference type="Proteomes" id="UP000490980">
    <property type="component" value="Unassembled WGS sequence"/>
</dbReference>
<keyword evidence="2 9" id="KW-0963">Cytoplasm</keyword>
<dbReference type="GO" id="GO:0005524">
    <property type="term" value="F:ATP binding"/>
    <property type="evidence" value="ECO:0007669"/>
    <property type="project" value="UniProtKB-KW"/>
</dbReference>
<feature type="site" description="Transition state stabilizer" evidence="9">
    <location>
        <position position="164"/>
    </location>
</feature>
<sequence length="352" mass="37900">MRATGTGEAADTHGVLALNVGSSSLKYGFYRVKDDHCEALFTAQADAPGSDADPVADILKALHERDLPMPDAVGHRIVHGGPNIREHALIDDDLMERLEEAKAFAPLHVPPAVEMVTRAREAFPGIPQVACFDTAFHATLPLVAKTLPLPADLREGGIERYGFHGLSYESIVRQLGDALPSRTVIAHLGNGASLCAVLDGKSVDTTMGLTPTGGIVMGTRPGDLDPGVLLYLMRERSYDAARLEKLVDRESGLKGLSGGTSDMRRLHEMDNEASRLAQDVFVHVARKQIASMVASLGGIDLLVFTGGIGENDAVTRAAILDGLRWIGPFECRVIRTEEDEQIARHTWRLASS</sequence>
<comment type="caution">
    <text evidence="9">Lacks conserved residue(s) required for the propagation of feature annotation.</text>
</comment>
<reference evidence="11 12" key="1">
    <citation type="submission" date="2020-03" db="EMBL/GenBank/DDBJ databases">
        <authorList>
            <person name="Lai Q."/>
        </authorList>
    </citation>
    <scope>NUCLEOTIDE SEQUENCE [LARGE SCALE GENOMIC DNA]</scope>
    <source>
        <strain evidence="11 12">CCUG 25036</strain>
    </source>
</reference>
<dbReference type="PROSITE" id="PS01076">
    <property type="entry name" value="ACETATE_KINASE_2"/>
    <property type="match status" value="1"/>
</dbReference>
<comment type="similarity">
    <text evidence="1 9 10">Belongs to the acetokinase family.</text>
</comment>
<feature type="binding site" evidence="9">
    <location>
        <begin position="307"/>
        <end position="311"/>
    </location>
    <ligand>
        <name>ATP</name>
        <dbReference type="ChEBI" id="CHEBI:30616"/>
    </ligand>
</feature>
<keyword evidence="8 9" id="KW-0460">Magnesium</keyword>
<organism evidence="11 12">
    <name type="scientific">Luteibacter anthropi</name>
    <dbReference type="NCBI Taxonomy" id="564369"/>
    <lineage>
        <taxon>Bacteria</taxon>
        <taxon>Pseudomonadati</taxon>
        <taxon>Pseudomonadota</taxon>
        <taxon>Gammaproteobacteria</taxon>
        <taxon>Lysobacterales</taxon>
        <taxon>Rhodanobacteraceae</taxon>
        <taxon>Luteibacter</taxon>
    </lineage>
</organism>
<evidence type="ECO:0000256" key="5">
    <source>
        <dbReference type="ARBA" id="ARBA00022741"/>
    </source>
</evidence>
<evidence type="ECO:0000256" key="9">
    <source>
        <dbReference type="HAMAP-Rule" id="MF_00020"/>
    </source>
</evidence>
<dbReference type="PIRSF" id="PIRSF000722">
    <property type="entry name" value="Acetate_prop_kin"/>
    <property type="match status" value="1"/>
</dbReference>
<feature type="binding site" evidence="9">
    <location>
        <position position="76"/>
    </location>
    <ligand>
        <name>substrate</name>
    </ligand>
</feature>
<evidence type="ECO:0000256" key="3">
    <source>
        <dbReference type="ARBA" id="ARBA00022679"/>
    </source>
</evidence>
<dbReference type="GO" id="GO:0006085">
    <property type="term" value="P:acetyl-CoA biosynthetic process"/>
    <property type="evidence" value="ECO:0007669"/>
    <property type="project" value="UniProtKB-UniRule"/>
</dbReference>
<protein>
    <recommendedName>
        <fullName evidence="9">Acetate kinase</fullName>
        <ecNumber evidence="9">2.7.2.1</ecNumber>
    </recommendedName>
    <alternativeName>
        <fullName evidence="9">Acetokinase</fullName>
    </alternativeName>
</protein>
<evidence type="ECO:0000256" key="7">
    <source>
        <dbReference type="ARBA" id="ARBA00022840"/>
    </source>
</evidence>
<evidence type="ECO:0000256" key="10">
    <source>
        <dbReference type="RuleBase" id="RU003835"/>
    </source>
</evidence>
<dbReference type="InterPro" id="IPR000890">
    <property type="entry name" value="Aliphatic_acid_kin_short-chain"/>
</dbReference>
<evidence type="ECO:0000256" key="2">
    <source>
        <dbReference type="ARBA" id="ARBA00022490"/>
    </source>
</evidence>
<keyword evidence="3 9" id="KW-0808">Transferase</keyword>
<feature type="active site" description="Proton donor/acceptor" evidence="9">
    <location>
        <position position="133"/>
    </location>
</feature>
<dbReference type="SUPFAM" id="SSF53067">
    <property type="entry name" value="Actin-like ATPase domain"/>
    <property type="match status" value="2"/>
</dbReference>
<comment type="caution">
    <text evidence="11">The sequence shown here is derived from an EMBL/GenBank/DDBJ whole genome shotgun (WGS) entry which is preliminary data.</text>
</comment>
<dbReference type="PRINTS" id="PR00471">
    <property type="entry name" value="ACETATEKNASE"/>
</dbReference>
<dbReference type="UniPathway" id="UPA00340">
    <property type="reaction ID" value="UER00458"/>
</dbReference>
<comment type="cofactor">
    <cofactor evidence="9">
        <name>Mg(2+)</name>
        <dbReference type="ChEBI" id="CHEBI:18420"/>
    </cofactor>
    <cofactor evidence="9">
        <name>Mn(2+)</name>
        <dbReference type="ChEBI" id="CHEBI:29035"/>
    </cofactor>
    <text evidence="9">Mg(2+). Can also accept Mn(2+).</text>
</comment>
<dbReference type="GO" id="GO:0005829">
    <property type="term" value="C:cytosol"/>
    <property type="evidence" value="ECO:0007669"/>
    <property type="project" value="TreeGrafter"/>
</dbReference>
<dbReference type="HAMAP" id="MF_00020">
    <property type="entry name" value="Acetate_kinase"/>
    <property type="match status" value="1"/>
</dbReference>
<comment type="subcellular location">
    <subcellularLocation>
        <location evidence="9">Cytoplasm</location>
    </subcellularLocation>
</comment>
<dbReference type="PANTHER" id="PTHR21060">
    <property type="entry name" value="ACETATE KINASE"/>
    <property type="match status" value="1"/>
</dbReference>
<keyword evidence="7 9" id="KW-0067">ATP-binding</keyword>
<keyword evidence="6 9" id="KW-0418">Kinase</keyword>
<evidence type="ECO:0000256" key="1">
    <source>
        <dbReference type="ARBA" id="ARBA00008748"/>
    </source>
</evidence>
<evidence type="ECO:0000256" key="4">
    <source>
        <dbReference type="ARBA" id="ARBA00022723"/>
    </source>
</evidence>
<dbReference type="PROSITE" id="PS01075">
    <property type="entry name" value="ACETATE_KINASE_1"/>
    <property type="match status" value="1"/>
</dbReference>
<dbReference type="GO" id="GO:0006083">
    <property type="term" value="P:acetate metabolic process"/>
    <property type="evidence" value="ECO:0007669"/>
    <property type="project" value="TreeGrafter"/>
</dbReference>
<gene>
    <name evidence="9" type="primary">ackA</name>
    <name evidence="11" type="ORF">HBF25_11315</name>
</gene>
<keyword evidence="5 9" id="KW-0547">Nucleotide-binding</keyword>
<feature type="binding site" evidence="9">
    <location>
        <begin position="187"/>
        <end position="191"/>
    </location>
    <ligand>
        <name>ATP</name>
        <dbReference type="ChEBI" id="CHEBI:30616"/>
    </ligand>
</feature>
<evidence type="ECO:0000313" key="11">
    <source>
        <dbReference type="EMBL" id="NII06977.1"/>
    </source>
</evidence>
<dbReference type="GO" id="GO:0000287">
    <property type="term" value="F:magnesium ion binding"/>
    <property type="evidence" value="ECO:0007669"/>
    <property type="project" value="UniProtKB-UniRule"/>
</dbReference>
<comment type="pathway">
    <text evidence="9">Metabolic intermediate biosynthesis; acetyl-CoA biosynthesis; acetyl-CoA from acetate: step 1/2.</text>
</comment>
<dbReference type="InterPro" id="IPR043129">
    <property type="entry name" value="ATPase_NBD"/>
</dbReference>
<comment type="subunit">
    <text evidence="9">Homodimer.</text>
</comment>
<dbReference type="Pfam" id="PF00871">
    <property type="entry name" value="Acetate_kinase"/>
    <property type="match status" value="1"/>
</dbReference>
<dbReference type="GO" id="GO:0008776">
    <property type="term" value="F:acetate kinase activity"/>
    <property type="evidence" value="ECO:0007669"/>
    <property type="project" value="UniProtKB-UniRule"/>
</dbReference>
<dbReference type="Gene3D" id="3.30.420.40">
    <property type="match status" value="2"/>
</dbReference>
<evidence type="ECO:0000256" key="6">
    <source>
        <dbReference type="ARBA" id="ARBA00022777"/>
    </source>
</evidence>
<dbReference type="AlphaFoldDB" id="A0A7X5UAY2"/>
<dbReference type="EC" id="2.7.2.1" evidence="9"/>
<feature type="site" description="Transition state stabilizer" evidence="9">
    <location>
        <position position="220"/>
    </location>
</feature>
<name>A0A7X5UAY2_9GAMM</name>
<dbReference type="InterPro" id="IPR023865">
    <property type="entry name" value="Aliphatic_acid_kinase_CS"/>
</dbReference>
<dbReference type="EMBL" id="JAARLZ010000005">
    <property type="protein sequence ID" value="NII06977.1"/>
    <property type="molecule type" value="Genomic_DNA"/>
</dbReference>
<feature type="binding site" evidence="9">
    <location>
        <position position="338"/>
    </location>
    <ligand>
        <name>Mg(2+)</name>
        <dbReference type="ChEBI" id="CHEBI:18420"/>
    </ligand>
</feature>
<dbReference type="PANTHER" id="PTHR21060:SF21">
    <property type="entry name" value="ACETATE KINASE"/>
    <property type="match status" value="1"/>
</dbReference>
<proteinExistence type="inferred from homology"/>
<evidence type="ECO:0000313" key="12">
    <source>
        <dbReference type="Proteomes" id="UP000490980"/>
    </source>
</evidence>
<keyword evidence="12" id="KW-1185">Reference proteome</keyword>
<dbReference type="InterPro" id="IPR004372">
    <property type="entry name" value="Ac/propionate_kinase"/>
</dbReference>
<evidence type="ECO:0000256" key="8">
    <source>
        <dbReference type="ARBA" id="ARBA00022842"/>
    </source>
</evidence>